<evidence type="ECO:0000256" key="4">
    <source>
        <dbReference type="ARBA" id="ARBA00022702"/>
    </source>
</evidence>
<dbReference type="PRINTS" id="PR01612">
    <property type="entry name" value="CRFFAMILY"/>
</dbReference>
<reference evidence="10" key="1">
    <citation type="submission" date="2025-08" db="UniProtKB">
        <authorList>
            <consortium name="RefSeq"/>
        </authorList>
    </citation>
    <scope>IDENTIFICATION</scope>
    <source>
        <tissue evidence="10">Sperm</tissue>
    </source>
</reference>
<dbReference type="PANTHER" id="PTHR15035">
    <property type="entry name" value="CORTICOLIBERIN/UROCORTIN"/>
    <property type="match status" value="1"/>
</dbReference>
<dbReference type="RefSeq" id="XP_032808645.1">
    <property type="nucleotide sequence ID" value="XM_032952754.1"/>
</dbReference>
<dbReference type="Pfam" id="PF00473">
    <property type="entry name" value="CRF"/>
    <property type="match status" value="1"/>
</dbReference>
<keyword evidence="9" id="KW-1185">Reference proteome</keyword>
<feature type="region of interest" description="Disordered" evidence="6">
    <location>
        <begin position="44"/>
        <end position="65"/>
    </location>
</feature>
<dbReference type="PROSITE" id="PS00511">
    <property type="entry name" value="CRF"/>
    <property type="match status" value="1"/>
</dbReference>
<feature type="compositionally biased region" description="Basic and acidic residues" evidence="6">
    <location>
        <begin position="114"/>
        <end position="123"/>
    </location>
</feature>
<evidence type="ECO:0000256" key="1">
    <source>
        <dbReference type="ARBA" id="ARBA00004613"/>
    </source>
</evidence>
<evidence type="ECO:0000259" key="8">
    <source>
        <dbReference type="SMART" id="SM00039"/>
    </source>
</evidence>
<feature type="compositionally biased region" description="Low complexity" evidence="6">
    <location>
        <begin position="89"/>
        <end position="102"/>
    </location>
</feature>
<evidence type="ECO:0000256" key="2">
    <source>
        <dbReference type="ARBA" id="ARBA00009287"/>
    </source>
</evidence>
<dbReference type="GO" id="GO:0005179">
    <property type="term" value="F:hormone activity"/>
    <property type="evidence" value="ECO:0007669"/>
    <property type="project" value="UniProtKB-KW"/>
</dbReference>
<evidence type="ECO:0000256" key="3">
    <source>
        <dbReference type="ARBA" id="ARBA00022525"/>
    </source>
</evidence>
<dbReference type="SMART" id="SM00039">
    <property type="entry name" value="CRF"/>
    <property type="match status" value="1"/>
</dbReference>
<keyword evidence="3" id="KW-0964">Secreted</keyword>
<evidence type="ECO:0000256" key="5">
    <source>
        <dbReference type="ARBA" id="ARBA00022815"/>
    </source>
</evidence>
<evidence type="ECO:0000313" key="10">
    <source>
        <dbReference type="RefSeq" id="XP_032808645.1"/>
    </source>
</evidence>
<keyword evidence="7" id="KW-0732">Signal</keyword>
<feature type="region of interest" description="Disordered" evidence="6">
    <location>
        <begin position="89"/>
        <end position="123"/>
    </location>
</feature>
<dbReference type="Gene3D" id="6.10.250.1920">
    <property type="match status" value="1"/>
</dbReference>
<proteinExistence type="inferred from homology"/>
<dbReference type="InterPro" id="IPR000187">
    <property type="entry name" value="CRF"/>
</dbReference>
<organism evidence="9 10">
    <name type="scientific">Petromyzon marinus</name>
    <name type="common">Sea lamprey</name>
    <dbReference type="NCBI Taxonomy" id="7757"/>
    <lineage>
        <taxon>Eukaryota</taxon>
        <taxon>Metazoa</taxon>
        <taxon>Chordata</taxon>
        <taxon>Craniata</taxon>
        <taxon>Vertebrata</taxon>
        <taxon>Cyclostomata</taxon>
        <taxon>Hyperoartia</taxon>
        <taxon>Petromyzontiformes</taxon>
        <taxon>Petromyzontidae</taxon>
        <taxon>Petromyzon</taxon>
    </lineage>
</organism>
<dbReference type="GO" id="GO:0005576">
    <property type="term" value="C:extracellular region"/>
    <property type="evidence" value="ECO:0007669"/>
    <property type="project" value="UniProtKB-SubCell"/>
</dbReference>
<dbReference type="AlphaFoldDB" id="A0AAJ7SZX7"/>
<feature type="chain" id="PRO_5042495076" evidence="7">
    <location>
        <begin position="27"/>
        <end position="166"/>
    </location>
</feature>
<gene>
    <name evidence="10" type="primary">LOC116941573</name>
</gene>
<evidence type="ECO:0000256" key="6">
    <source>
        <dbReference type="SAM" id="MobiDB-lite"/>
    </source>
</evidence>
<protein>
    <submittedName>
        <fullName evidence="10">Corticoliberin-like</fullName>
    </submittedName>
</protein>
<feature type="domain" description="Corticotropin-releasing factor" evidence="8">
    <location>
        <begin position="125"/>
        <end position="164"/>
    </location>
</feature>
<keyword evidence="4" id="KW-0372">Hormone</keyword>
<evidence type="ECO:0000313" key="9">
    <source>
        <dbReference type="Proteomes" id="UP001318040"/>
    </source>
</evidence>
<dbReference type="PROSITE" id="PS51257">
    <property type="entry name" value="PROKAR_LIPOPROTEIN"/>
    <property type="match status" value="1"/>
</dbReference>
<feature type="compositionally biased region" description="Acidic residues" evidence="6">
    <location>
        <begin position="103"/>
        <end position="113"/>
    </location>
</feature>
<dbReference type="InterPro" id="IPR018446">
    <property type="entry name" value="Corticotropin-releasing_fac_CS"/>
</dbReference>
<comment type="similarity">
    <text evidence="2">Belongs to the sauvagine/corticotropin-releasing factor/urotensin I family.</text>
</comment>
<keyword evidence="5" id="KW-0027">Amidation</keyword>
<sequence>MHTQRAVILLLLLLLLVACLPCTVHSRSGAPGLAWHLHRGRTPLFLPTPNQPPSSSSSSHSSSSSSFPRELAAVLVALSMASRDARAVLPASESLSSSPSAVEEVDEAAEREDGEMTRRREMRAEEPPLSLDLTFHILREMLQMARVEKLSNQADFNRKMMENVGK</sequence>
<evidence type="ECO:0000256" key="7">
    <source>
        <dbReference type="SAM" id="SignalP"/>
    </source>
</evidence>
<dbReference type="Proteomes" id="UP001318040">
    <property type="component" value="Chromosome 12"/>
</dbReference>
<name>A0AAJ7SZX7_PETMA</name>
<comment type="subcellular location">
    <subcellularLocation>
        <location evidence="1">Secreted</location>
    </subcellularLocation>
</comment>
<dbReference type="KEGG" id="pmrn:116941573"/>
<feature type="signal peptide" evidence="7">
    <location>
        <begin position="1"/>
        <end position="26"/>
    </location>
</feature>
<accession>A0AAJ7SZX7</accession>
<feature type="compositionally biased region" description="Low complexity" evidence="6">
    <location>
        <begin position="54"/>
        <end position="65"/>
    </location>
</feature>
<dbReference type="InterPro" id="IPR003620">
    <property type="entry name" value="Urocortin_CRF"/>
</dbReference>